<evidence type="ECO:0000256" key="2">
    <source>
        <dbReference type="ARBA" id="ARBA00004993"/>
    </source>
</evidence>
<dbReference type="InterPro" id="IPR003542">
    <property type="entry name" value="Enbac_synth_compD-like"/>
</dbReference>
<comment type="caution">
    <text evidence="14">The sequence shown here is derived from an EMBL/GenBank/DDBJ whole genome shotgun (WGS) entry which is preliminary data.</text>
</comment>
<sequence>MRLPRHADRLLCRPDSMTILLTGHDDGPAHLRADRLVAQGQQALGLPASRVPCRPRAPRDWPPGTRGSLSHWGPFTLCLLHRGTGCHWGVDIEGVPEWQTAQDILSVALGPSERALLDHGSDALLWQAAAVFSAKESVYKAVYPSVGRVLEFDAIRLAARPSGGALVFAPSAELLAFFSARRRITVPVFHLGEAVLSFCRMEDARAARVDDKEQPPEIRAPRAYRDQAP</sequence>
<dbReference type="PRINTS" id="PR01399">
    <property type="entry name" value="ENTSNTHTASED"/>
</dbReference>
<comment type="subunit">
    <text evidence="4">EntB, EntD, EntE, and EntF form a multienzyme complex called enterobactin synthase.</text>
</comment>
<comment type="catalytic activity">
    <reaction evidence="10">
        <text>apo-[aryl-carrier protein] + CoA = holo-[aryl-carrier protein] + adenosine 3',5'-bisphosphate + H(+)</text>
        <dbReference type="Rhea" id="RHEA:48404"/>
        <dbReference type="Rhea" id="RHEA-COMP:15903"/>
        <dbReference type="Rhea" id="RHEA-COMP:17557"/>
        <dbReference type="ChEBI" id="CHEBI:15378"/>
        <dbReference type="ChEBI" id="CHEBI:29999"/>
        <dbReference type="ChEBI" id="CHEBI:57287"/>
        <dbReference type="ChEBI" id="CHEBI:58343"/>
        <dbReference type="ChEBI" id="CHEBI:64479"/>
    </reaction>
</comment>
<evidence type="ECO:0000259" key="13">
    <source>
        <dbReference type="Pfam" id="PF01648"/>
    </source>
</evidence>
<evidence type="ECO:0000313" key="14">
    <source>
        <dbReference type="EMBL" id="MER5172990.1"/>
    </source>
</evidence>
<organism evidence="14 15">
    <name type="scientific">Thioclava kandeliae</name>
    <dbReference type="NCBI Taxonomy" id="3070818"/>
    <lineage>
        <taxon>Bacteria</taxon>
        <taxon>Pseudomonadati</taxon>
        <taxon>Pseudomonadota</taxon>
        <taxon>Alphaproteobacteria</taxon>
        <taxon>Rhodobacterales</taxon>
        <taxon>Paracoccaceae</taxon>
        <taxon>Thioclava</taxon>
    </lineage>
</organism>
<dbReference type="Pfam" id="PF01648">
    <property type="entry name" value="ACPS"/>
    <property type="match status" value="1"/>
</dbReference>
<evidence type="ECO:0000313" key="15">
    <source>
        <dbReference type="Proteomes" id="UP001438953"/>
    </source>
</evidence>
<dbReference type="RefSeq" id="WP_350938132.1">
    <property type="nucleotide sequence ID" value="NZ_JAYWLC010000013.1"/>
</dbReference>
<comment type="catalytic activity">
    <reaction evidence="11">
        <text>apo-[peptidyl-carrier protein] + CoA = holo-[peptidyl-carrier protein] + adenosine 3',5'-bisphosphate + H(+)</text>
        <dbReference type="Rhea" id="RHEA:46228"/>
        <dbReference type="Rhea" id="RHEA-COMP:11479"/>
        <dbReference type="Rhea" id="RHEA-COMP:11480"/>
        <dbReference type="ChEBI" id="CHEBI:15378"/>
        <dbReference type="ChEBI" id="CHEBI:29999"/>
        <dbReference type="ChEBI" id="CHEBI:57287"/>
        <dbReference type="ChEBI" id="CHEBI:58343"/>
        <dbReference type="ChEBI" id="CHEBI:64479"/>
    </reaction>
</comment>
<feature type="domain" description="4'-phosphopantetheinyl transferase" evidence="13">
    <location>
        <begin position="89"/>
        <end position="168"/>
    </location>
</feature>
<dbReference type="Gene3D" id="3.90.470.20">
    <property type="entry name" value="4'-phosphopantetheinyl transferase domain"/>
    <property type="match status" value="1"/>
</dbReference>
<keyword evidence="7" id="KW-0259">Enterobactin biosynthesis</keyword>
<proteinExistence type="inferred from homology"/>
<dbReference type="InterPro" id="IPR037143">
    <property type="entry name" value="4-PPantetheinyl_Trfase_dom_sf"/>
</dbReference>
<dbReference type="Proteomes" id="UP001438953">
    <property type="component" value="Unassembled WGS sequence"/>
</dbReference>
<name>A0ABV1SJB7_9RHOB</name>
<dbReference type="SUPFAM" id="SSF56214">
    <property type="entry name" value="4'-phosphopantetheinyl transferase"/>
    <property type="match status" value="1"/>
</dbReference>
<evidence type="ECO:0000256" key="12">
    <source>
        <dbReference type="SAM" id="MobiDB-lite"/>
    </source>
</evidence>
<dbReference type="PANTHER" id="PTHR38096">
    <property type="entry name" value="ENTEROBACTIN SYNTHASE COMPONENT D"/>
    <property type="match status" value="1"/>
</dbReference>
<evidence type="ECO:0000256" key="7">
    <source>
        <dbReference type="ARBA" id="ARBA00023191"/>
    </source>
</evidence>
<evidence type="ECO:0000256" key="3">
    <source>
        <dbReference type="ARBA" id="ARBA00008342"/>
    </source>
</evidence>
<dbReference type="PANTHER" id="PTHR38096:SF1">
    <property type="entry name" value="ENTEROBACTIN SYNTHASE COMPONENT D"/>
    <property type="match status" value="1"/>
</dbReference>
<dbReference type="GO" id="GO:0016740">
    <property type="term" value="F:transferase activity"/>
    <property type="evidence" value="ECO:0007669"/>
    <property type="project" value="UniProtKB-KW"/>
</dbReference>
<evidence type="ECO:0000256" key="1">
    <source>
        <dbReference type="ARBA" id="ARBA00003937"/>
    </source>
</evidence>
<evidence type="ECO:0000256" key="4">
    <source>
        <dbReference type="ARBA" id="ARBA00011503"/>
    </source>
</evidence>
<keyword evidence="6 14" id="KW-0808">Transferase</keyword>
<accession>A0ABV1SJB7</accession>
<evidence type="ECO:0000256" key="8">
    <source>
        <dbReference type="ARBA" id="ARBA00029894"/>
    </source>
</evidence>
<dbReference type="EMBL" id="JAYWLC010000013">
    <property type="protein sequence ID" value="MER5172990.1"/>
    <property type="molecule type" value="Genomic_DNA"/>
</dbReference>
<feature type="region of interest" description="Disordered" evidence="12">
    <location>
        <begin position="208"/>
        <end position="229"/>
    </location>
</feature>
<gene>
    <name evidence="14" type="ORF">VSX56_14520</name>
</gene>
<evidence type="ECO:0000256" key="9">
    <source>
        <dbReference type="ARBA" id="ARBA00031996"/>
    </source>
</evidence>
<evidence type="ECO:0000256" key="6">
    <source>
        <dbReference type="ARBA" id="ARBA00022679"/>
    </source>
</evidence>
<evidence type="ECO:0000256" key="11">
    <source>
        <dbReference type="ARBA" id="ARBA00049191"/>
    </source>
</evidence>
<dbReference type="InterPro" id="IPR008278">
    <property type="entry name" value="4-PPantetheinyl_Trfase_dom"/>
</dbReference>
<evidence type="ECO:0000256" key="5">
    <source>
        <dbReference type="ARBA" id="ARBA00019087"/>
    </source>
</evidence>
<evidence type="ECO:0000256" key="10">
    <source>
        <dbReference type="ARBA" id="ARBA00049176"/>
    </source>
</evidence>
<comment type="pathway">
    <text evidence="2">Siderophore biosynthesis; enterobactin biosynthesis.</text>
</comment>
<comment type="function">
    <text evidence="1">Involved in the biosynthesis of the siderophore enterobactin (enterochelin), which is a macrocyclic trimeric lactone of N-(2,3-dihydroxybenzoyl)-serine. The serine trilactone serves as a scaffolding for the three catechol functionalities that provide hexadentate coordination for the tightly ligated iron(2+) atoms. Plays an essential role in the assembly of the enterobactin by catalyzing the transfer of the 4'-phosphopantetheine (Ppant) moiety from coenzyme A to the apo-domains of both EntB (ArCP domain) and EntF (PCP domain) to yield their holo-forms which make them competent for the activation of 2,3-dihydroxybenzoate (DHB) and L-serine, respectively.</text>
</comment>
<reference evidence="14 15" key="1">
    <citation type="submission" date="2024-01" db="EMBL/GenBank/DDBJ databases">
        <authorList>
            <person name="Deng Y."/>
            <person name="Su J."/>
        </authorList>
    </citation>
    <scope>NUCLEOTIDE SEQUENCE [LARGE SCALE GENOMIC DNA]</scope>
    <source>
        <strain evidence="14 15">CPCC 100088</strain>
    </source>
</reference>
<keyword evidence="15" id="KW-1185">Reference proteome</keyword>
<protein>
    <recommendedName>
        <fullName evidence="5">Enterobactin synthase component D</fullName>
    </recommendedName>
    <alternativeName>
        <fullName evidence="8">4'-phosphopantetheinyl transferase EntD</fullName>
    </alternativeName>
    <alternativeName>
        <fullName evidence="9">Enterochelin synthase D</fullName>
    </alternativeName>
</protein>
<comment type="similarity">
    <text evidence="3">Belongs to the P-Pant transferase superfamily. EntD family.</text>
</comment>
<reference evidence="14 15" key="2">
    <citation type="submission" date="2024-06" db="EMBL/GenBank/DDBJ databases">
        <title>Thioclava kandeliae sp. nov. from a rhizosphere soil sample of Kandelia candel in a mangrove.</title>
        <authorList>
            <person name="Mu T."/>
        </authorList>
    </citation>
    <scope>NUCLEOTIDE SEQUENCE [LARGE SCALE GENOMIC DNA]</scope>
    <source>
        <strain evidence="14 15">CPCC 100088</strain>
    </source>
</reference>